<dbReference type="Pfam" id="PF02798">
    <property type="entry name" value="GST_N"/>
    <property type="match status" value="1"/>
</dbReference>
<organism evidence="7 8">
    <name type="scientific">Aegilops tauschii subsp. strangulata</name>
    <name type="common">Goatgrass</name>
    <dbReference type="NCBI Taxonomy" id="200361"/>
    <lineage>
        <taxon>Eukaryota</taxon>
        <taxon>Viridiplantae</taxon>
        <taxon>Streptophyta</taxon>
        <taxon>Embryophyta</taxon>
        <taxon>Tracheophyta</taxon>
        <taxon>Spermatophyta</taxon>
        <taxon>Magnoliopsida</taxon>
        <taxon>Liliopsida</taxon>
        <taxon>Poales</taxon>
        <taxon>Poaceae</taxon>
        <taxon>BOP clade</taxon>
        <taxon>Pooideae</taxon>
        <taxon>Triticodae</taxon>
        <taxon>Triticeae</taxon>
        <taxon>Triticinae</taxon>
        <taxon>Aegilops</taxon>
    </lineage>
</organism>
<protein>
    <recommendedName>
        <fullName evidence="1">glutathione transferase</fullName>
        <ecNumber evidence="1">2.5.1.18</ecNumber>
    </recommendedName>
</protein>
<sequence length="257" mass="29029">PWKAMHDPATQIWTSFIAHEQKRDQHQSSKQHGGPTMAEKGVKVFGMWASPMAIRVEWALRLKGVGYEYVDEDLASKSDALLRHNPVTKKVPVLVHDGKPIAESTIIVEYIDEAWKDGYPIMPADPYDRAQARFWARFADDKCNAAIFPVFTATGEAQREVVREAQRCLKTLEKALEGKKFFGGDAVGYLDVVVGWYAYWLPIIEEVSGADVVTDEELPLMKAWFGRFLAVDVVKETLPPRDKLLALNKARREQLSA</sequence>
<reference evidence="8" key="1">
    <citation type="journal article" date="2014" name="Science">
        <title>Ancient hybridizations among the ancestral genomes of bread wheat.</title>
        <authorList>
            <consortium name="International Wheat Genome Sequencing Consortium,"/>
            <person name="Marcussen T."/>
            <person name="Sandve S.R."/>
            <person name="Heier L."/>
            <person name="Spannagl M."/>
            <person name="Pfeifer M."/>
            <person name="Jakobsen K.S."/>
            <person name="Wulff B.B."/>
            <person name="Steuernagel B."/>
            <person name="Mayer K.F."/>
            <person name="Olsen O.A."/>
        </authorList>
    </citation>
    <scope>NUCLEOTIDE SEQUENCE [LARGE SCALE GENOMIC DNA]</scope>
    <source>
        <strain evidence="8">cv. AL8/78</strain>
    </source>
</reference>
<comment type="similarity">
    <text evidence="4">Belongs to the GST superfamily.</text>
</comment>
<dbReference type="FunFam" id="3.40.30.10:FF:000197">
    <property type="entry name" value="Glutathione S-transferase U10"/>
    <property type="match status" value="1"/>
</dbReference>
<evidence type="ECO:0000313" key="7">
    <source>
        <dbReference type="EnsemblPlants" id="AET5Gv20583100.1"/>
    </source>
</evidence>
<dbReference type="EC" id="2.5.1.18" evidence="1"/>
<dbReference type="SUPFAM" id="SSF47616">
    <property type="entry name" value="GST C-terminal domain-like"/>
    <property type="match status" value="1"/>
</dbReference>
<dbReference type="GO" id="GO:0006749">
    <property type="term" value="P:glutathione metabolic process"/>
    <property type="evidence" value="ECO:0007669"/>
    <property type="project" value="InterPro"/>
</dbReference>
<dbReference type="Gene3D" id="1.20.1050.10">
    <property type="match status" value="1"/>
</dbReference>
<dbReference type="InterPro" id="IPR045074">
    <property type="entry name" value="GST_C_Tau"/>
</dbReference>
<evidence type="ECO:0000259" key="6">
    <source>
        <dbReference type="PROSITE" id="PS50405"/>
    </source>
</evidence>
<feature type="domain" description="GST C-terminal" evidence="6">
    <location>
        <begin position="125"/>
        <end position="252"/>
    </location>
</feature>
<dbReference type="SFLD" id="SFLDG00358">
    <property type="entry name" value="Main_(cytGST)"/>
    <property type="match status" value="1"/>
</dbReference>
<dbReference type="AlphaFoldDB" id="A0A453L0S1"/>
<dbReference type="InterPro" id="IPR010987">
    <property type="entry name" value="Glutathione-S-Trfase_C-like"/>
</dbReference>
<keyword evidence="8" id="KW-1185">Reference proteome</keyword>
<dbReference type="InterPro" id="IPR045073">
    <property type="entry name" value="Omega/Tau-like"/>
</dbReference>
<keyword evidence="2" id="KW-0808">Transferase</keyword>
<feature type="domain" description="GST N-terminal" evidence="5">
    <location>
        <begin position="40"/>
        <end position="119"/>
    </location>
</feature>
<dbReference type="Proteomes" id="UP000015105">
    <property type="component" value="Chromosome 5D"/>
</dbReference>
<dbReference type="InterPro" id="IPR036282">
    <property type="entry name" value="Glutathione-S-Trfase_C_sf"/>
</dbReference>
<comment type="catalytic activity">
    <reaction evidence="3">
        <text>RX + glutathione = an S-substituted glutathione + a halide anion + H(+)</text>
        <dbReference type="Rhea" id="RHEA:16437"/>
        <dbReference type="ChEBI" id="CHEBI:15378"/>
        <dbReference type="ChEBI" id="CHEBI:16042"/>
        <dbReference type="ChEBI" id="CHEBI:17792"/>
        <dbReference type="ChEBI" id="CHEBI:57925"/>
        <dbReference type="ChEBI" id="CHEBI:90779"/>
        <dbReference type="EC" id="2.5.1.18"/>
    </reaction>
</comment>
<dbReference type="CDD" id="cd03058">
    <property type="entry name" value="GST_N_Tau"/>
    <property type="match status" value="1"/>
</dbReference>
<dbReference type="FunFam" id="1.20.1050.10:FF:000012">
    <property type="entry name" value="Tau class glutathione S-transferase"/>
    <property type="match status" value="1"/>
</dbReference>
<dbReference type="PANTHER" id="PTHR11260">
    <property type="entry name" value="GLUTATHIONE S-TRANSFERASE, GST, SUPERFAMILY, GST DOMAIN CONTAINING"/>
    <property type="match status" value="1"/>
</dbReference>
<dbReference type="STRING" id="200361.A0A453L0S1"/>
<evidence type="ECO:0000256" key="1">
    <source>
        <dbReference type="ARBA" id="ARBA00012452"/>
    </source>
</evidence>
<dbReference type="GO" id="GO:0004364">
    <property type="term" value="F:glutathione transferase activity"/>
    <property type="evidence" value="ECO:0007669"/>
    <property type="project" value="UniProtKB-EC"/>
</dbReference>
<evidence type="ECO:0000313" key="8">
    <source>
        <dbReference type="Proteomes" id="UP000015105"/>
    </source>
</evidence>
<dbReference type="EnsemblPlants" id="AET5Gv20583100.1">
    <property type="protein sequence ID" value="AET5Gv20583100.1"/>
    <property type="gene ID" value="AET5Gv20583100"/>
</dbReference>
<dbReference type="CDD" id="cd03185">
    <property type="entry name" value="GST_C_Tau"/>
    <property type="match status" value="1"/>
</dbReference>
<dbReference type="SFLD" id="SFLDG01152">
    <property type="entry name" value="Main.3:_Omega-_and_Tau-like"/>
    <property type="match status" value="1"/>
</dbReference>
<accession>A0A453L0S1</accession>
<name>A0A453L0S1_AEGTS</name>
<reference evidence="7" key="5">
    <citation type="journal article" date="2021" name="G3 (Bethesda)">
        <title>Aegilops tauschii genome assembly Aet v5.0 features greater sequence contiguity and improved annotation.</title>
        <authorList>
            <person name="Wang L."/>
            <person name="Zhu T."/>
            <person name="Rodriguez J.C."/>
            <person name="Deal K.R."/>
            <person name="Dubcovsky J."/>
            <person name="McGuire P.E."/>
            <person name="Lux T."/>
            <person name="Spannagl M."/>
            <person name="Mayer K.F.X."/>
            <person name="Baldrich P."/>
            <person name="Meyers B.C."/>
            <person name="Huo N."/>
            <person name="Gu Y.Q."/>
            <person name="Zhou H."/>
            <person name="Devos K.M."/>
            <person name="Bennetzen J.L."/>
            <person name="Unver T."/>
            <person name="Budak H."/>
            <person name="Gulick P.J."/>
            <person name="Galiba G."/>
            <person name="Kalapos B."/>
            <person name="Nelson D.R."/>
            <person name="Li P."/>
            <person name="You F.M."/>
            <person name="Luo M.C."/>
            <person name="Dvorak J."/>
        </authorList>
    </citation>
    <scope>NUCLEOTIDE SEQUENCE [LARGE SCALE GENOMIC DNA]</scope>
    <source>
        <strain evidence="7">cv. AL8/78</strain>
    </source>
</reference>
<dbReference type="Gene3D" id="3.40.30.10">
    <property type="entry name" value="Glutaredoxin"/>
    <property type="match status" value="1"/>
</dbReference>
<dbReference type="InterPro" id="IPR040079">
    <property type="entry name" value="Glutathione_S-Trfase"/>
</dbReference>
<evidence type="ECO:0000259" key="5">
    <source>
        <dbReference type="PROSITE" id="PS50404"/>
    </source>
</evidence>
<reference evidence="8" key="2">
    <citation type="journal article" date="2017" name="Nat. Plants">
        <title>The Aegilops tauschii genome reveals multiple impacts of transposons.</title>
        <authorList>
            <person name="Zhao G."/>
            <person name="Zou C."/>
            <person name="Li K."/>
            <person name="Wang K."/>
            <person name="Li T."/>
            <person name="Gao L."/>
            <person name="Zhang X."/>
            <person name="Wang H."/>
            <person name="Yang Z."/>
            <person name="Liu X."/>
            <person name="Jiang W."/>
            <person name="Mao L."/>
            <person name="Kong X."/>
            <person name="Jiao Y."/>
            <person name="Jia J."/>
        </authorList>
    </citation>
    <scope>NUCLEOTIDE SEQUENCE [LARGE SCALE GENOMIC DNA]</scope>
    <source>
        <strain evidence="8">cv. AL8/78</strain>
    </source>
</reference>
<dbReference type="GO" id="GO:0005737">
    <property type="term" value="C:cytoplasm"/>
    <property type="evidence" value="ECO:0007669"/>
    <property type="project" value="TreeGrafter"/>
</dbReference>
<dbReference type="SFLD" id="SFLDS00019">
    <property type="entry name" value="Glutathione_Transferase_(cytos"/>
    <property type="match status" value="1"/>
</dbReference>
<dbReference type="Gramene" id="AET5Gv20583100.1">
    <property type="protein sequence ID" value="AET5Gv20583100.1"/>
    <property type="gene ID" value="AET5Gv20583100"/>
</dbReference>
<reference evidence="7" key="3">
    <citation type="journal article" date="2017" name="Nature">
        <title>Genome sequence of the progenitor of the wheat D genome Aegilops tauschii.</title>
        <authorList>
            <person name="Luo M.C."/>
            <person name="Gu Y.Q."/>
            <person name="Puiu D."/>
            <person name="Wang H."/>
            <person name="Twardziok S.O."/>
            <person name="Deal K.R."/>
            <person name="Huo N."/>
            <person name="Zhu T."/>
            <person name="Wang L."/>
            <person name="Wang Y."/>
            <person name="McGuire P.E."/>
            <person name="Liu S."/>
            <person name="Long H."/>
            <person name="Ramasamy R.K."/>
            <person name="Rodriguez J.C."/>
            <person name="Van S.L."/>
            <person name="Yuan L."/>
            <person name="Wang Z."/>
            <person name="Xia Z."/>
            <person name="Xiao L."/>
            <person name="Anderson O.D."/>
            <person name="Ouyang S."/>
            <person name="Liang Y."/>
            <person name="Zimin A.V."/>
            <person name="Pertea G."/>
            <person name="Qi P."/>
            <person name="Bennetzen J.L."/>
            <person name="Dai X."/>
            <person name="Dawson M.W."/>
            <person name="Muller H.G."/>
            <person name="Kugler K."/>
            <person name="Rivarola-Duarte L."/>
            <person name="Spannagl M."/>
            <person name="Mayer K.F.X."/>
            <person name="Lu F.H."/>
            <person name="Bevan M.W."/>
            <person name="Leroy P."/>
            <person name="Li P."/>
            <person name="You F.M."/>
            <person name="Sun Q."/>
            <person name="Liu Z."/>
            <person name="Lyons E."/>
            <person name="Wicker T."/>
            <person name="Salzberg S.L."/>
            <person name="Devos K.M."/>
            <person name="Dvorak J."/>
        </authorList>
    </citation>
    <scope>NUCLEOTIDE SEQUENCE [LARGE SCALE GENOMIC DNA]</scope>
    <source>
        <strain evidence="7">cv. AL8/78</strain>
    </source>
</reference>
<proteinExistence type="inferred from homology"/>
<reference evidence="7" key="4">
    <citation type="submission" date="2019-03" db="UniProtKB">
        <authorList>
            <consortium name="EnsemblPlants"/>
        </authorList>
    </citation>
    <scope>IDENTIFICATION</scope>
</reference>
<evidence type="ECO:0000256" key="2">
    <source>
        <dbReference type="ARBA" id="ARBA00022679"/>
    </source>
</evidence>
<evidence type="ECO:0000256" key="3">
    <source>
        <dbReference type="ARBA" id="ARBA00047960"/>
    </source>
</evidence>
<dbReference type="PANTHER" id="PTHR11260:SF760">
    <property type="entry name" value="GLUTATHIONE TRANSFERASE GST 23"/>
    <property type="match status" value="1"/>
</dbReference>
<dbReference type="SUPFAM" id="SSF52833">
    <property type="entry name" value="Thioredoxin-like"/>
    <property type="match status" value="1"/>
</dbReference>
<evidence type="ECO:0000256" key="4">
    <source>
        <dbReference type="RuleBase" id="RU003494"/>
    </source>
</evidence>
<dbReference type="Pfam" id="PF00043">
    <property type="entry name" value="GST_C"/>
    <property type="match status" value="1"/>
</dbReference>
<dbReference type="InterPro" id="IPR004046">
    <property type="entry name" value="GST_C"/>
</dbReference>
<dbReference type="PROSITE" id="PS50405">
    <property type="entry name" value="GST_CTER"/>
    <property type="match status" value="1"/>
</dbReference>
<dbReference type="InterPro" id="IPR004045">
    <property type="entry name" value="Glutathione_S-Trfase_N"/>
</dbReference>
<dbReference type="InterPro" id="IPR036249">
    <property type="entry name" value="Thioredoxin-like_sf"/>
</dbReference>
<dbReference type="PROSITE" id="PS50404">
    <property type="entry name" value="GST_NTER"/>
    <property type="match status" value="1"/>
</dbReference>